<reference evidence="2" key="1">
    <citation type="submission" date="2020-05" db="EMBL/GenBank/DDBJ databases">
        <title>Phylogenomic resolution of chytrid fungi.</title>
        <authorList>
            <person name="Stajich J.E."/>
            <person name="Amses K."/>
            <person name="Simmons R."/>
            <person name="Seto K."/>
            <person name="Myers J."/>
            <person name="Bonds A."/>
            <person name="Quandt C.A."/>
            <person name="Barry K."/>
            <person name="Liu P."/>
            <person name="Grigoriev I."/>
            <person name="Longcore J.E."/>
            <person name="James T.Y."/>
        </authorList>
    </citation>
    <scope>NUCLEOTIDE SEQUENCE</scope>
    <source>
        <strain evidence="2">JEL0379</strain>
    </source>
</reference>
<evidence type="ECO:0008006" key="4">
    <source>
        <dbReference type="Google" id="ProtNLM"/>
    </source>
</evidence>
<dbReference type="Gene3D" id="2.20.25.10">
    <property type="match status" value="1"/>
</dbReference>
<dbReference type="CDD" id="cd21089">
    <property type="entry name" value="Trm112-like"/>
    <property type="match status" value="1"/>
</dbReference>
<dbReference type="InterPro" id="IPR039127">
    <property type="entry name" value="Trm112"/>
</dbReference>
<dbReference type="SUPFAM" id="SSF158997">
    <property type="entry name" value="Trm112p-like"/>
    <property type="match status" value="1"/>
</dbReference>
<evidence type="ECO:0000256" key="1">
    <source>
        <dbReference type="ARBA" id="ARBA00007980"/>
    </source>
</evidence>
<name>A0AAD5TK01_9FUNG</name>
<dbReference type="Pfam" id="PF03966">
    <property type="entry name" value="Trm112p"/>
    <property type="match status" value="1"/>
</dbReference>
<sequence length="122" mass="13806">MRLITHNMLQCHVKACPPGQSYPLQIRNAELEALDAEFNADFVRRLIPKLDWKVLRSTAFELGVAQLPEECPAEPTEDDLQMIHKVALQTRVKEAEMVCSGCGHVYPIKDGVPNMLLQDHEI</sequence>
<dbReference type="GO" id="GO:0030488">
    <property type="term" value="P:tRNA methylation"/>
    <property type="evidence" value="ECO:0007669"/>
    <property type="project" value="TreeGrafter"/>
</dbReference>
<organism evidence="2 3">
    <name type="scientific">Geranomyces variabilis</name>
    <dbReference type="NCBI Taxonomy" id="109894"/>
    <lineage>
        <taxon>Eukaryota</taxon>
        <taxon>Fungi</taxon>
        <taxon>Fungi incertae sedis</taxon>
        <taxon>Chytridiomycota</taxon>
        <taxon>Chytridiomycota incertae sedis</taxon>
        <taxon>Chytridiomycetes</taxon>
        <taxon>Spizellomycetales</taxon>
        <taxon>Powellomycetaceae</taxon>
        <taxon>Geranomyces</taxon>
    </lineage>
</organism>
<comment type="caution">
    <text evidence="2">The sequence shown here is derived from an EMBL/GenBank/DDBJ whole genome shotgun (WGS) entry which is preliminary data.</text>
</comment>
<dbReference type="EMBL" id="JADGJQ010000027">
    <property type="protein sequence ID" value="KAJ3178338.1"/>
    <property type="molecule type" value="Genomic_DNA"/>
</dbReference>
<dbReference type="InterPro" id="IPR005651">
    <property type="entry name" value="Trm112-like"/>
</dbReference>
<dbReference type="Proteomes" id="UP001212152">
    <property type="component" value="Unassembled WGS sequence"/>
</dbReference>
<evidence type="ECO:0000313" key="3">
    <source>
        <dbReference type="Proteomes" id="UP001212152"/>
    </source>
</evidence>
<evidence type="ECO:0000313" key="2">
    <source>
        <dbReference type="EMBL" id="KAJ3178338.1"/>
    </source>
</evidence>
<dbReference type="GO" id="GO:0070476">
    <property type="term" value="P:rRNA (guanine-N7)-methylation"/>
    <property type="evidence" value="ECO:0007669"/>
    <property type="project" value="TreeGrafter"/>
</dbReference>
<dbReference type="AlphaFoldDB" id="A0AAD5TK01"/>
<proteinExistence type="inferred from homology"/>
<dbReference type="PANTHER" id="PTHR12773">
    <property type="entry name" value="UPF0315 PROTEIN-RELATED"/>
    <property type="match status" value="1"/>
</dbReference>
<dbReference type="PANTHER" id="PTHR12773:SF0">
    <property type="entry name" value="MULTIFUNCTIONAL METHYLTRANSFERASE SUBUNIT TRM112-LIKE PROTEIN"/>
    <property type="match status" value="1"/>
</dbReference>
<gene>
    <name evidence="2" type="ORF">HDU87_003650</name>
</gene>
<keyword evidence="3" id="KW-1185">Reference proteome</keyword>
<dbReference type="GO" id="GO:0046982">
    <property type="term" value="F:protein heterodimerization activity"/>
    <property type="evidence" value="ECO:0007669"/>
    <property type="project" value="InterPro"/>
</dbReference>
<comment type="similarity">
    <text evidence="1">Belongs to the TRM112 family.</text>
</comment>
<accession>A0AAD5TK01</accession>
<protein>
    <recommendedName>
        <fullName evidence="4">Trm112p-domain-containing protein</fullName>
    </recommendedName>
</protein>